<dbReference type="GO" id="GO:0016787">
    <property type="term" value="F:hydrolase activity"/>
    <property type="evidence" value="ECO:0007669"/>
    <property type="project" value="UniProtKB-KW"/>
</dbReference>
<reference evidence="2" key="1">
    <citation type="submission" date="2020-02" db="EMBL/GenBank/DDBJ databases">
        <authorList>
            <person name="Meier V. D."/>
        </authorList>
    </citation>
    <scope>NUCLEOTIDE SEQUENCE</scope>
    <source>
        <strain evidence="2">AVDCRST_MAG27</strain>
    </source>
</reference>
<dbReference type="EMBL" id="CADCTD010000176">
    <property type="protein sequence ID" value="CAA9284106.1"/>
    <property type="molecule type" value="Genomic_DNA"/>
</dbReference>
<feature type="region of interest" description="Disordered" evidence="1">
    <location>
        <begin position="1"/>
        <end position="151"/>
    </location>
</feature>
<feature type="non-terminal residue" evidence="2">
    <location>
        <position position="151"/>
    </location>
</feature>
<name>A0A6J4JQ24_9PROT</name>
<evidence type="ECO:0000256" key="1">
    <source>
        <dbReference type="SAM" id="MobiDB-lite"/>
    </source>
</evidence>
<evidence type="ECO:0000313" key="2">
    <source>
        <dbReference type="EMBL" id="CAA9284106.1"/>
    </source>
</evidence>
<protein>
    <submittedName>
        <fullName evidence="2">RuvC</fullName>
        <ecNumber evidence="2">3.1.22.4</ecNumber>
    </submittedName>
</protein>
<gene>
    <name evidence="2" type="ORF">AVDCRST_MAG27-4087</name>
</gene>
<feature type="compositionally biased region" description="Pro residues" evidence="1">
    <location>
        <begin position="1"/>
        <end position="10"/>
    </location>
</feature>
<feature type="non-terminal residue" evidence="2">
    <location>
        <position position="1"/>
    </location>
</feature>
<sequence length="151" mass="16741">GGEHGQPPPSPRRRRHLHRCRPAAGRAPLHPPPRPHGPDRAVAPAGGRRRAYLCQQEPRRRAQAWPGPGRRAAHSRPVGHPCRRVPGDGGEARRGRHRPCREGAGGGDGPPPAPRRHHPPCRCRGCPGRRHLPRPPPRHAHRLRQGLRARM</sequence>
<organism evidence="2">
    <name type="scientific">uncultured Craurococcus sp</name>
    <dbReference type="NCBI Taxonomy" id="1135998"/>
    <lineage>
        <taxon>Bacteria</taxon>
        <taxon>Pseudomonadati</taxon>
        <taxon>Pseudomonadota</taxon>
        <taxon>Alphaproteobacteria</taxon>
        <taxon>Acetobacterales</taxon>
        <taxon>Acetobacteraceae</taxon>
        <taxon>Craurococcus</taxon>
        <taxon>environmental samples</taxon>
    </lineage>
</organism>
<feature type="compositionally biased region" description="Basic residues" evidence="1">
    <location>
        <begin position="114"/>
        <end position="151"/>
    </location>
</feature>
<proteinExistence type="predicted"/>
<accession>A0A6J4JQ24</accession>
<keyword evidence="2" id="KW-0378">Hydrolase</keyword>
<feature type="compositionally biased region" description="Basic residues" evidence="1">
    <location>
        <begin position="11"/>
        <end position="21"/>
    </location>
</feature>
<dbReference type="EC" id="3.1.22.4" evidence="2"/>
<dbReference type="AlphaFoldDB" id="A0A6J4JQ24"/>